<dbReference type="EMBL" id="AP011540">
    <property type="protein sequence ID" value="BAI65675.1"/>
    <property type="molecule type" value="Genomic_DNA"/>
</dbReference>
<reference evidence="1 2" key="2">
    <citation type="journal article" date="2010" name="J Osaka Dent Univ">
        <title>Isolation and identification of Rothia mucilaginosa from persistent apical periodontitis lesions.</title>
        <authorList>
            <person name="Yamane K."/>
            <person name="Yoshida M."/>
            <person name="Fujihira T."/>
            <person name="Baba T."/>
            <person name="Tsuji N."/>
            <person name="Hayashi H."/>
            <person name="Sugimori C."/>
            <person name="Yamanaka T."/>
            <person name="Mashimo C."/>
            <person name="Nambu T."/>
            <person name="Kawai H."/>
            <person name="Fukushima H."/>
        </authorList>
    </citation>
    <scope>NUCLEOTIDE SEQUENCE [LARGE SCALE GENOMIC DNA]</scope>
    <source>
        <strain evidence="1 2">DY-18</strain>
    </source>
</reference>
<evidence type="ECO:0000313" key="1">
    <source>
        <dbReference type="EMBL" id="BAI65675.1"/>
    </source>
</evidence>
<keyword evidence="2" id="KW-1185">Reference proteome</keyword>
<gene>
    <name evidence="1" type="ordered locus">RMDY18_18430</name>
</gene>
<dbReference type="AlphaFoldDB" id="D2NPV7"/>
<dbReference type="Proteomes" id="UP000001883">
    <property type="component" value="Chromosome"/>
</dbReference>
<dbReference type="HOGENOM" id="CLU_2919923_0_0_11"/>
<sequence length="61" mass="6387">MDVDAGGAVRVAEGKLGEGFGDAVELFLAGEQAGHVIHLHEDVLLQRVIALSRGFNTSGQQ</sequence>
<organism evidence="1 2">
    <name type="scientific">Rothia mucilaginosa (strain DY-18)</name>
    <name type="common">Stomatococcus mucilaginosus</name>
    <dbReference type="NCBI Taxonomy" id="680646"/>
    <lineage>
        <taxon>Bacteria</taxon>
        <taxon>Bacillati</taxon>
        <taxon>Actinomycetota</taxon>
        <taxon>Actinomycetes</taxon>
        <taxon>Micrococcales</taxon>
        <taxon>Micrococcaceae</taxon>
        <taxon>Rothia</taxon>
    </lineage>
</organism>
<accession>D2NPV7</accession>
<protein>
    <submittedName>
        <fullName evidence="1">Pyruvate carboxylase</fullName>
    </submittedName>
</protein>
<name>D2NPV7_ROTMD</name>
<keyword evidence="1" id="KW-0670">Pyruvate</keyword>
<dbReference type="KEGG" id="rmu:RMDY18_18430"/>
<reference evidence="1 2" key="3">
    <citation type="journal article" date="2010" name="Sequencing">
        <title>Complete Genome Sequence of Rothia mucilaginosa DY-18: A Clinical Isolate with Dense Meshwork-Like Structures from a Persistent Apical Periodontitis Lesion.</title>
        <authorList>
            <person name="Yamane K."/>
            <person name="Nambu T."/>
            <person name="Yamanaka T."/>
            <person name="Mashimo C."/>
            <person name="Sugimori C."/>
            <person name="Leung K.-P."/>
            <person name="Fukushima H."/>
        </authorList>
    </citation>
    <scope>NUCLEOTIDE SEQUENCE [LARGE SCALE GENOMIC DNA]</scope>
    <source>
        <strain evidence="1 2">DY-18</strain>
    </source>
</reference>
<reference evidence="2" key="1">
    <citation type="submission" date="2009-07" db="EMBL/GenBank/DDBJ databases">
        <title>Complete genome sequence of Rothia mucilaginosa DJ.</title>
        <authorList>
            <person name="Yamane K."/>
            <person name="Nambu T."/>
            <person name="Mashimo C."/>
            <person name="Sugimori C."/>
            <person name="Yamanaka T."/>
            <person name="Leung K."/>
            <person name="Fukushima H."/>
        </authorList>
    </citation>
    <scope>NUCLEOTIDE SEQUENCE [LARGE SCALE GENOMIC DNA]</scope>
    <source>
        <strain evidence="2">DY-18</strain>
    </source>
</reference>
<proteinExistence type="predicted"/>
<evidence type="ECO:0000313" key="2">
    <source>
        <dbReference type="Proteomes" id="UP000001883"/>
    </source>
</evidence>